<reference evidence="1 2" key="1">
    <citation type="submission" date="2007-08" db="EMBL/GenBank/DDBJ databases">
        <authorList>
            <consortium name="The Citrobacter koseri Genome Sequencing Project"/>
            <person name="McClelland M."/>
            <person name="Sanderson E.K."/>
            <person name="Porwollik S."/>
            <person name="Spieth J."/>
            <person name="Clifton W.S."/>
            <person name="Latreille P."/>
            <person name="Courtney L."/>
            <person name="Wang C."/>
            <person name="Pepin K."/>
            <person name="Bhonagiri V."/>
            <person name="Nash W."/>
            <person name="Johnson M."/>
            <person name="Thiruvilangam P."/>
            <person name="Wilson R."/>
        </authorList>
    </citation>
    <scope>NUCLEOTIDE SEQUENCE [LARGE SCALE GENOMIC DNA]</scope>
    <source>
        <strain evidence="2">ATCC BAA-895 / CDC 4225-83 / SGSC4696</strain>
    </source>
</reference>
<evidence type="ECO:0000313" key="2">
    <source>
        <dbReference type="Proteomes" id="UP000008148"/>
    </source>
</evidence>
<evidence type="ECO:0000313" key="1">
    <source>
        <dbReference type="EMBL" id="ABV13047.1"/>
    </source>
</evidence>
<dbReference type="STRING" id="290338.CKO_01920"/>
<protein>
    <submittedName>
        <fullName evidence="1">Uncharacterized protein</fullName>
    </submittedName>
</protein>
<keyword evidence="2" id="KW-1185">Reference proteome</keyword>
<dbReference type="HOGENOM" id="CLU_3214172_0_0_6"/>
<organism evidence="1 2">
    <name type="scientific">Citrobacter koseri (strain ATCC BAA-895 / CDC 4225-83 / SGSC4696)</name>
    <dbReference type="NCBI Taxonomy" id="290338"/>
    <lineage>
        <taxon>Bacteria</taxon>
        <taxon>Pseudomonadati</taxon>
        <taxon>Pseudomonadota</taxon>
        <taxon>Gammaproteobacteria</taxon>
        <taxon>Enterobacterales</taxon>
        <taxon>Enterobacteriaceae</taxon>
        <taxon>Citrobacter</taxon>
    </lineage>
</organism>
<accession>A8AHT3</accession>
<dbReference type="AlphaFoldDB" id="A8AHT3"/>
<proteinExistence type="predicted"/>
<dbReference type="Proteomes" id="UP000008148">
    <property type="component" value="Chromosome"/>
</dbReference>
<dbReference type="EMBL" id="CP000822">
    <property type="protein sequence ID" value="ABV13047.1"/>
    <property type="molecule type" value="Genomic_DNA"/>
</dbReference>
<gene>
    <name evidence="1" type="ordered locus">CKO_01920</name>
</gene>
<name>A8AHT3_CITK8</name>
<dbReference type="KEGG" id="cko:CKO_01920"/>
<sequence length="44" mass="4941">MTWFTSGNRRQYRCAGVVTLIIRYQAICPGSARSRRIPVIAVAT</sequence>